<comment type="similarity">
    <text evidence="1 3">Belongs to the short-chain dehydrogenases/reductases (SDR) family.</text>
</comment>
<evidence type="ECO:0000256" key="2">
    <source>
        <dbReference type="ARBA" id="ARBA00023002"/>
    </source>
</evidence>
<dbReference type="SUPFAM" id="SSF51735">
    <property type="entry name" value="NAD(P)-binding Rossmann-fold domains"/>
    <property type="match status" value="1"/>
</dbReference>
<dbReference type="GO" id="GO:0016616">
    <property type="term" value="F:oxidoreductase activity, acting on the CH-OH group of donors, NAD or NADP as acceptor"/>
    <property type="evidence" value="ECO:0007669"/>
    <property type="project" value="UniProtKB-ARBA"/>
</dbReference>
<dbReference type="Proteomes" id="UP000066203">
    <property type="component" value="Chromosome"/>
</dbReference>
<evidence type="ECO:0000256" key="3">
    <source>
        <dbReference type="RuleBase" id="RU000363"/>
    </source>
</evidence>
<evidence type="ECO:0000256" key="1">
    <source>
        <dbReference type="ARBA" id="ARBA00006484"/>
    </source>
</evidence>
<sequence length="266" mass="28701">MTENTHIPASPFLPHTGDGKVAVVTGASSGIGRATVQQLVATGWTVYALARRTDRLYTLYAETGAHPVTCDVTDEHSVRFVAEQILEEQGTIDALVNIAGGAIGVDKVADGKSDDYLKMYQMNVLGILHMVRAFAEALRLNGHGTILNLTSTAAEHGYEGGAGYNAAKFGARGLTEALRLEEAEHNVRVIEICPGMVHTEEFSLNRLGSKEAAERVYAGVEKPLTAEDVAQTVTFALNVPHHVNLDRITIRPVAQPSQFKVIRKES</sequence>
<dbReference type="Pfam" id="PF00106">
    <property type="entry name" value="adh_short"/>
    <property type="match status" value="1"/>
</dbReference>
<organism evidence="4">
    <name type="scientific">Rothia mucilaginosa</name>
    <dbReference type="NCBI Taxonomy" id="43675"/>
    <lineage>
        <taxon>Bacteria</taxon>
        <taxon>Bacillati</taxon>
        <taxon>Actinomycetota</taxon>
        <taxon>Actinomycetes</taxon>
        <taxon>Micrococcales</taxon>
        <taxon>Micrococcaceae</taxon>
        <taxon>Rothia</taxon>
    </lineage>
</organism>
<reference evidence="5" key="1">
    <citation type="submission" date="2015-08" db="EMBL/GenBank/DDBJ databases">
        <title>Complete genome sequence of Rothia mucilaginosa strain NUM-Rm6536.</title>
        <authorList>
            <person name="Nambu T."/>
        </authorList>
    </citation>
    <scope>NUCLEOTIDE SEQUENCE [LARGE SCALE GENOMIC DNA]</scope>
    <source>
        <strain evidence="5">NUM-Rm6536</strain>
    </source>
</reference>
<dbReference type="InterPro" id="IPR036291">
    <property type="entry name" value="NAD(P)-bd_dom_sf"/>
</dbReference>
<dbReference type="PRINTS" id="PR00080">
    <property type="entry name" value="SDRFAMILY"/>
</dbReference>
<dbReference type="PROSITE" id="PS00061">
    <property type="entry name" value="ADH_SHORT"/>
    <property type="match status" value="1"/>
</dbReference>
<dbReference type="FunFam" id="3.40.50.720:FF:000047">
    <property type="entry name" value="NADP-dependent L-serine/L-allo-threonine dehydrogenase"/>
    <property type="match status" value="1"/>
</dbReference>
<keyword evidence="2" id="KW-0560">Oxidoreductase</keyword>
<dbReference type="Gene3D" id="3.40.50.720">
    <property type="entry name" value="NAD(P)-binding Rossmann-like Domain"/>
    <property type="match status" value="1"/>
</dbReference>
<dbReference type="PANTHER" id="PTHR42901">
    <property type="entry name" value="ALCOHOL DEHYDROGENASE"/>
    <property type="match status" value="1"/>
</dbReference>
<dbReference type="InterPro" id="IPR002347">
    <property type="entry name" value="SDR_fam"/>
</dbReference>
<evidence type="ECO:0000313" key="5">
    <source>
        <dbReference type="Proteomes" id="UP000066203"/>
    </source>
</evidence>
<dbReference type="EMBL" id="AP014938">
    <property type="protein sequence ID" value="BAS20759.1"/>
    <property type="molecule type" value="Genomic_DNA"/>
</dbReference>
<dbReference type="PATRIC" id="fig|43675.28.peg.1548"/>
<dbReference type="PANTHER" id="PTHR42901:SF1">
    <property type="entry name" value="ALCOHOL DEHYDROGENASE"/>
    <property type="match status" value="1"/>
</dbReference>
<dbReference type="PRINTS" id="PR00081">
    <property type="entry name" value="GDHRDH"/>
</dbReference>
<dbReference type="RefSeq" id="WP_060824676.1">
    <property type="nucleotide sequence ID" value="NZ_AP014938.1"/>
</dbReference>
<proteinExistence type="inferred from homology"/>
<name>A0A0K2S0Z6_9MICC</name>
<protein>
    <submittedName>
        <fullName evidence="4">Short-chain dehydrogenase</fullName>
    </submittedName>
</protein>
<gene>
    <name evidence="4" type="ORF">RM6536_1512</name>
</gene>
<accession>A0A0K2S0Z6</accession>
<dbReference type="InterPro" id="IPR020904">
    <property type="entry name" value="Sc_DH/Rdtase_CS"/>
</dbReference>
<evidence type="ECO:0000313" key="4">
    <source>
        <dbReference type="EMBL" id="BAS20759.1"/>
    </source>
</evidence>
<dbReference type="AlphaFoldDB" id="A0A0K2S0Z6"/>